<comment type="caution">
    <text evidence="12">The sequence shown here is derived from an EMBL/GenBank/DDBJ whole genome shotgun (WGS) entry which is preliminary data.</text>
</comment>
<evidence type="ECO:0000256" key="8">
    <source>
        <dbReference type="ARBA" id="ARBA00023136"/>
    </source>
</evidence>
<protein>
    <submittedName>
        <fullName evidence="12">D-mannose binding lectin</fullName>
    </submittedName>
</protein>
<dbReference type="Pfam" id="PF16990">
    <property type="entry name" value="CBM_35"/>
    <property type="match status" value="1"/>
</dbReference>
<keyword evidence="5" id="KW-0735">Signal-anchor</keyword>
<keyword evidence="7" id="KW-0333">Golgi apparatus</keyword>
<feature type="domain" description="CBM6" evidence="11">
    <location>
        <begin position="27"/>
        <end position="150"/>
    </location>
</feature>
<reference evidence="12" key="2">
    <citation type="submission" date="2021-04" db="EMBL/GenBank/DDBJ databases">
        <authorList>
            <person name="Podell S."/>
        </authorList>
    </citation>
    <scope>NUCLEOTIDE SEQUENCE</scope>
    <source>
        <strain evidence="12">Hildebrandi</strain>
    </source>
</reference>
<proteinExistence type="inferred from homology"/>
<evidence type="ECO:0000256" key="6">
    <source>
        <dbReference type="ARBA" id="ARBA00022989"/>
    </source>
</evidence>
<evidence type="ECO:0000313" key="12">
    <source>
        <dbReference type="EMBL" id="KAG7369858.1"/>
    </source>
</evidence>
<dbReference type="Pfam" id="PF16317">
    <property type="entry name" value="Glyco_hydro_99"/>
    <property type="match status" value="1"/>
</dbReference>
<feature type="chain" id="PRO_5039904962" evidence="9">
    <location>
        <begin position="24"/>
        <end position="783"/>
    </location>
</feature>
<feature type="domain" description="Bulb-type lectin" evidence="10">
    <location>
        <begin position="157"/>
        <end position="266"/>
    </location>
</feature>
<keyword evidence="4" id="KW-0378">Hydrolase</keyword>
<dbReference type="AlphaFoldDB" id="A0A9K3LXK9"/>
<dbReference type="InterPro" id="IPR001480">
    <property type="entry name" value="Bulb-type_lectin_dom"/>
</dbReference>
<feature type="domain" description="Bulb-type lectin" evidence="10">
    <location>
        <begin position="395"/>
        <end position="502"/>
    </location>
</feature>
<evidence type="ECO:0000259" key="10">
    <source>
        <dbReference type="PROSITE" id="PS50927"/>
    </source>
</evidence>
<dbReference type="GO" id="GO:0030246">
    <property type="term" value="F:carbohydrate binding"/>
    <property type="evidence" value="ECO:0007669"/>
    <property type="project" value="InterPro"/>
</dbReference>
<evidence type="ECO:0000256" key="7">
    <source>
        <dbReference type="ARBA" id="ARBA00023034"/>
    </source>
</evidence>
<dbReference type="PROSITE" id="PS51175">
    <property type="entry name" value="CBM6"/>
    <property type="match status" value="1"/>
</dbReference>
<dbReference type="Proteomes" id="UP000693970">
    <property type="component" value="Unassembled WGS sequence"/>
</dbReference>
<evidence type="ECO:0000256" key="4">
    <source>
        <dbReference type="ARBA" id="ARBA00022801"/>
    </source>
</evidence>
<keyword evidence="8" id="KW-0472">Membrane</keyword>
<evidence type="ECO:0000259" key="11">
    <source>
        <dbReference type="PROSITE" id="PS51175"/>
    </source>
</evidence>
<dbReference type="PANTHER" id="PTHR13572">
    <property type="entry name" value="ENDO-ALPHA-1,2-MANNOSIDASE"/>
    <property type="match status" value="1"/>
</dbReference>
<organism evidence="12 13">
    <name type="scientific">Nitzschia inconspicua</name>
    <dbReference type="NCBI Taxonomy" id="303405"/>
    <lineage>
        <taxon>Eukaryota</taxon>
        <taxon>Sar</taxon>
        <taxon>Stramenopiles</taxon>
        <taxon>Ochrophyta</taxon>
        <taxon>Bacillariophyta</taxon>
        <taxon>Bacillariophyceae</taxon>
        <taxon>Bacillariophycidae</taxon>
        <taxon>Bacillariales</taxon>
        <taxon>Bacillariaceae</taxon>
        <taxon>Nitzschia</taxon>
    </lineage>
</organism>
<dbReference type="OrthoDB" id="1884773at2759"/>
<reference evidence="12" key="1">
    <citation type="journal article" date="2021" name="Sci. Rep.">
        <title>Diploid genomic architecture of Nitzschia inconspicua, an elite biomass production diatom.</title>
        <authorList>
            <person name="Oliver A."/>
            <person name="Podell S."/>
            <person name="Pinowska A."/>
            <person name="Traller J.C."/>
            <person name="Smith S.R."/>
            <person name="McClure R."/>
            <person name="Beliaev A."/>
            <person name="Bohutskyi P."/>
            <person name="Hill E.A."/>
            <person name="Rabines A."/>
            <person name="Zheng H."/>
            <person name="Allen L.Z."/>
            <person name="Kuo A."/>
            <person name="Grigoriev I.V."/>
            <person name="Allen A.E."/>
            <person name="Hazlebeck D."/>
            <person name="Allen E.E."/>
        </authorList>
    </citation>
    <scope>NUCLEOTIDE SEQUENCE</scope>
    <source>
        <strain evidence="12">Hildebrandi</strain>
    </source>
</reference>
<dbReference type="PANTHER" id="PTHR13572:SF4">
    <property type="entry name" value="RE57134P"/>
    <property type="match status" value="1"/>
</dbReference>
<dbReference type="InterPro" id="IPR026071">
    <property type="entry name" value="Glyco_Hydrolase_99"/>
</dbReference>
<accession>A0A9K3LXK9</accession>
<evidence type="ECO:0000256" key="9">
    <source>
        <dbReference type="SAM" id="SignalP"/>
    </source>
</evidence>
<keyword evidence="13" id="KW-1185">Reference proteome</keyword>
<comment type="subcellular location">
    <subcellularLocation>
        <location evidence="1">Golgi apparatus membrane</location>
        <topology evidence="1">Single-pass type II membrane protein</topology>
    </subcellularLocation>
</comment>
<feature type="domain" description="Bulb-type lectin" evidence="10">
    <location>
        <begin position="265"/>
        <end position="375"/>
    </location>
</feature>
<evidence type="ECO:0000256" key="1">
    <source>
        <dbReference type="ARBA" id="ARBA00004323"/>
    </source>
</evidence>
<feature type="signal peptide" evidence="9">
    <location>
        <begin position="1"/>
        <end position="23"/>
    </location>
</feature>
<evidence type="ECO:0000256" key="2">
    <source>
        <dbReference type="ARBA" id="ARBA00009559"/>
    </source>
</evidence>
<gene>
    <name evidence="12" type="ORF">IV203_027604</name>
</gene>
<dbReference type="GO" id="GO:0000139">
    <property type="term" value="C:Golgi membrane"/>
    <property type="evidence" value="ECO:0007669"/>
    <property type="project" value="UniProtKB-SubCell"/>
</dbReference>
<evidence type="ECO:0000313" key="13">
    <source>
        <dbReference type="Proteomes" id="UP000693970"/>
    </source>
</evidence>
<dbReference type="EMBL" id="JAGRRH010000005">
    <property type="protein sequence ID" value="KAG7369858.1"/>
    <property type="molecule type" value="Genomic_DNA"/>
</dbReference>
<evidence type="ECO:0000256" key="5">
    <source>
        <dbReference type="ARBA" id="ARBA00022968"/>
    </source>
</evidence>
<dbReference type="GO" id="GO:0004559">
    <property type="term" value="F:alpha-mannosidase activity"/>
    <property type="evidence" value="ECO:0007669"/>
    <property type="project" value="TreeGrafter"/>
</dbReference>
<dbReference type="PROSITE" id="PS50927">
    <property type="entry name" value="BULB_LECTIN"/>
    <property type="match status" value="3"/>
</dbReference>
<keyword evidence="3" id="KW-0812">Transmembrane</keyword>
<dbReference type="InterPro" id="IPR005084">
    <property type="entry name" value="CBM6"/>
</dbReference>
<evidence type="ECO:0000256" key="3">
    <source>
        <dbReference type="ARBA" id="ARBA00022692"/>
    </source>
</evidence>
<keyword evidence="6" id="KW-1133">Transmembrane helix</keyword>
<name>A0A9K3LXK9_9STRA</name>
<keyword evidence="9" id="KW-0732">Signal</keyword>
<sequence length="783" mass="85942">MRLALCLVIVLFRLLILPQTALSLTIDIYQAEDAVSLGGVSTETGPNTGYTGSGYADFYGEQGAFLLWNINTTFEGQYSIAVRYASPNSRPMDLCVDGVKQSTGFAIATTGTWNDRKREAAKVHLESGAHQIKIAQLTDEGPNIDWLSIEGPLDGQSTILDSDQVLKAGEFRSSPRGLFKAGLDKDGQLVIQEGASSTVIWTSGSRGGDTCYMQRDGDLVVRDASMNTIWSSSTFGPGARFAIDDLGLGSVLLGEESLWNAVLSATALMTQQTLRRGEFKPSPNSDFQVGLDSNGELVVIDNRSNIKTWRSGKSGGQVCIMQDDGNLVVKDSTSSAIWSTATGGNPGARLTIDDTGMASIILGTNELWNLGGTMQVSIDVARPAQNPNRLKFDESVVLNPLQSLPKGRFELSPAGNYKVGLNSFGNLLFQDSGDRVLWDAKVSGGVEAYMQADGNVVVRDSSQRLIWTTHTSGNNGARLVIDDGGRLSVVLGSTPIWMEGLPRGTYTGPPSASLQYPLRGIFYYPWYPETWSVSGKVVHFIPDLGKYSSDDPRVVDEHLDALEYAFTDVAIASWWGPGTQKLSRISLLMDETIAQNSHIKWTVYYEEEFTQNPSVEKIRDDLNYLLKWFAWHPAWAHIDEKPVIFVYNESGCTVSDRWKEGVAAADGDWYVVMKLFPGFKACGTQPNSWHQYGPASDYIHVQGTSSAVSPGFWRADHTNPELPRVSKARFCENVEKMVRSGEDWQLVTTFNECGEGTHVEASSPNWGSATKYGYYLDCLHQHY</sequence>
<comment type="similarity">
    <text evidence="2">Belongs to the glycosyl hydrolase 99 family.</text>
</comment>